<dbReference type="Gene3D" id="4.10.1080.10">
    <property type="entry name" value="TSP type-3 repeat"/>
    <property type="match status" value="1"/>
</dbReference>
<protein>
    <submittedName>
        <fullName evidence="5">Amidohydrolase family protein</fullName>
    </submittedName>
</protein>
<dbReference type="InterPro" id="IPR032466">
    <property type="entry name" value="Metal_Hydrolase"/>
</dbReference>
<dbReference type="OrthoDB" id="3189065at2"/>
<dbReference type="GO" id="GO:0005509">
    <property type="term" value="F:calcium ion binding"/>
    <property type="evidence" value="ECO:0007669"/>
    <property type="project" value="InterPro"/>
</dbReference>
<dbReference type="RefSeq" id="WP_144279373.1">
    <property type="nucleotide sequence ID" value="NZ_CP041730.1"/>
</dbReference>
<dbReference type="SUPFAM" id="SSF51556">
    <property type="entry name" value="Metallo-dependent hydrolases"/>
    <property type="match status" value="1"/>
</dbReference>
<evidence type="ECO:0000259" key="4">
    <source>
        <dbReference type="Pfam" id="PF01979"/>
    </source>
</evidence>
<dbReference type="Pfam" id="PF01979">
    <property type="entry name" value="Amidohydro_1"/>
    <property type="match status" value="1"/>
</dbReference>
<dbReference type="InterPro" id="IPR011059">
    <property type="entry name" value="Metal-dep_hydrolase_composite"/>
</dbReference>
<evidence type="ECO:0000313" key="5">
    <source>
        <dbReference type="EMBL" id="QDQ27986.1"/>
    </source>
</evidence>
<dbReference type="PANTHER" id="PTHR43794">
    <property type="entry name" value="AMINOHYDROLASE SSNA-RELATED"/>
    <property type="match status" value="1"/>
</dbReference>
<dbReference type="KEGG" id="cari:FNU76_17445"/>
<dbReference type="SUPFAM" id="SSF51338">
    <property type="entry name" value="Composite domain of metallo-dependent hydrolases"/>
    <property type="match status" value="1"/>
</dbReference>
<proteinExistence type="inferred from homology"/>
<dbReference type="InterPro" id="IPR050287">
    <property type="entry name" value="MTA/SAH_deaminase"/>
</dbReference>
<dbReference type="EMBL" id="CP041730">
    <property type="protein sequence ID" value="QDQ27986.1"/>
    <property type="molecule type" value="Genomic_DNA"/>
</dbReference>
<feature type="domain" description="Amidohydrolase-related" evidence="4">
    <location>
        <begin position="304"/>
        <end position="436"/>
    </location>
</feature>
<dbReference type="Gene3D" id="3.20.20.140">
    <property type="entry name" value="Metal-dependent hydrolases"/>
    <property type="match status" value="2"/>
</dbReference>
<gene>
    <name evidence="5" type="ORF">FNU76_17445</name>
</gene>
<sequence length="567" mass="59824">MKFAGLIGTLGVSTLLGACANIGAPGSAQSPSDSSAAFKLIATCAPLPKTANRCEVNTAPAGGGFTLFGDILVDEGVWKNGGVSVNAAGVIEAVGCIAPPSATKRIDCPNQIVTPGLINAHDHLKYNQTPPGGQDNPRYAYCNDPANVYQDAECANHRYNRRNEWRKGLNGKKMVVAPMDDKETTVLWNELRHIVAGTTTVAGSGGAKGLVRNPDVLALLEGLKVVDNKVVAYHTFPLGDTSDVDGRTDTCAYPKVATPGVLQNRVFLPHVGEGIDAYAHNEVACLSGRGSNPASPGVDLIASNSTFIHGVAVDKADVGFMKAKDMSVVWSPRSNLSLYGNTLPVTLYGREGVNIALATDWTPSGSINLLHEMQCAAQFNSTYLDNYFSGEKLWRMVTANAAKALGFSDQIGAIKVGLLADLTVVAPGGEPSPYLSIIKAEEKDIVLVLRAGAPLYGDSATIAALDQGCETMGDICGSRKSVCLAETGRTFAELKTHNANHYALALCRQDALQPSCTPARYRQYNGVASSRDKDGDGVPDLLDNCPAIFNPARPMDDNKQVDVCGKG</sequence>
<dbReference type="InterPro" id="IPR006680">
    <property type="entry name" value="Amidohydro-rel"/>
</dbReference>
<evidence type="ECO:0000313" key="6">
    <source>
        <dbReference type="Proteomes" id="UP000317550"/>
    </source>
</evidence>
<keyword evidence="3" id="KW-0732">Signal</keyword>
<evidence type="ECO:0000256" key="1">
    <source>
        <dbReference type="ARBA" id="ARBA00006745"/>
    </source>
</evidence>
<dbReference type="PANTHER" id="PTHR43794:SF11">
    <property type="entry name" value="AMIDOHYDROLASE-RELATED DOMAIN-CONTAINING PROTEIN"/>
    <property type="match status" value="1"/>
</dbReference>
<dbReference type="AlphaFoldDB" id="A0A516SIL2"/>
<feature type="chain" id="PRO_5022190735" evidence="3">
    <location>
        <begin position="21"/>
        <end position="567"/>
    </location>
</feature>
<dbReference type="Gene3D" id="2.30.40.10">
    <property type="entry name" value="Urease, subunit C, domain 1"/>
    <property type="match status" value="1"/>
</dbReference>
<dbReference type="PROSITE" id="PS51257">
    <property type="entry name" value="PROKAR_LIPOPROTEIN"/>
    <property type="match status" value="1"/>
</dbReference>
<feature type="signal peptide" evidence="3">
    <location>
        <begin position="1"/>
        <end position="20"/>
    </location>
</feature>
<comment type="similarity">
    <text evidence="1">Belongs to the metallo-dependent hydrolases superfamily. ATZ/TRZ family.</text>
</comment>
<reference evidence="6" key="1">
    <citation type="submission" date="2019-07" db="EMBL/GenBank/DDBJ databases">
        <title>Chitinimonas sp. nov., isolated from Ny-Alesund, arctica soil.</title>
        <authorList>
            <person name="Xu Q."/>
            <person name="Peng F."/>
        </authorList>
    </citation>
    <scope>NUCLEOTIDE SEQUENCE [LARGE SCALE GENOMIC DNA]</scope>
    <source>
        <strain evidence="6">R3-44</strain>
    </source>
</reference>
<accession>A0A516SIL2</accession>
<dbReference type="InterPro" id="IPR028974">
    <property type="entry name" value="TSP_type-3_rpt"/>
</dbReference>
<evidence type="ECO:0000256" key="3">
    <source>
        <dbReference type="SAM" id="SignalP"/>
    </source>
</evidence>
<keyword evidence="2 5" id="KW-0378">Hydrolase</keyword>
<dbReference type="Proteomes" id="UP000317550">
    <property type="component" value="Chromosome"/>
</dbReference>
<evidence type="ECO:0000256" key="2">
    <source>
        <dbReference type="ARBA" id="ARBA00022801"/>
    </source>
</evidence>
<name>A0A516SIL2_9NEIS</name>
<organism evidence="5 6">
    <name type="scientific">Chitinimonas arctica</name>
    <dbReference type="NCBI Taxonomy" id="2594795"/>
    <lineage>
        <taxon>Bacteria</taxon>
        <taxon>Pseudomonadati</taxon>
        <taxon>Pseudomonadota</taxon>
        <taxon>Betaproteobacteria</taxon>
        <taxon>Neisseriales</taxon>
        <taxon>Chitinibacteraceae</taxon>
        <taxon>Chitinimonas</taxon>
    </lineage>
</organism>
<keyword evidence="6" id="KW-1185">Reference proteome</keyword>
<dbReference type="GO" id="GO:0016810">
    <property type="term" value="F:hydrolase activity, acting on carbon-nitrogen (but not peptide) bonds"/>
    <property type="evidence" value="ECO:0007669"/>
    <property type="project" value="InterPro"/>
</dbReference>